<accession>A0A016TFB9</accession>
<organism evidence="1 2">
    <name type="scientific">Ancylostoma ceylanicum</name>
    <dbReference type="NCBI Taxonomy" id="53326"/>
    <lineage>
        <taxon>Eukaryota</taxon>
        <taxon>Metazoa</taxon>
        <taxon>Ecdysozoa</taxon>
        <taxon>Nematoda</taxon>
        <taxon>Chromadorea</taxon>
        <taxon>Rhabditida</taxon>
        <taxon>Rhabditina</taxon>
        <taxon>Rhabditomorpha</taxon>
        <taxon>Strongyloidea</taxon>
        <taxon>Ancylostomatidae</taxon>
        <taxon>Ancylostomatinae</taxon>
        <taxon>Ancylostoma</taxon>
    </lineage>
</organism>
<proteinExistence type="predicted"/>
<name>A0A016TFB9_9BILA</name>
<dbReference type="EMBL" id="JARK01001441">
    <property type="protein sequence ID" value="EYC01634.1"/>
    <property type="molecule type" value="Genomic_DNA"/>
</dbReference>
<dbReference type="Proteomes" id="UP000024635">
    <property type="component" value="Unassembled WGS sequence"/>
</dbReference>
<protein>
    <submittedName>
        <fullName evidence="1">Uncharacterized protein</fullName>
    </submittedName>
</protein>
<evidence type="ECO:0000313" key="2">
    <source>
        <dbReference type="Proteomes" id="UP000024635"/>
    </source>
</evidence>
<reference evidence="2" key="1">
    <citation type="journal article" date="2015" name="Nat. Genet.">
        <title>The genome and transcriptome of the zoonotic hookworm Ancylostoma ceylanicum identify infection-specific gene families.</title>
        <authorList>
            <person name="Schwarz E.M."/>
            <person name="Hu Y."/>
            <person name="Antoshechkin I."/>
            <person name="Miller M.M."/>
            <person name="Sternberg P.W."/>
            <person name="Aroian R.V."/>
        </authorList>
    </citation>
    <scope>NUCLEOTIDE SEQUENCE</scope>
    <source>
        <strain evidence="2">HY135</strain>
    </source>
</reference>
<gene>
    <name evidence="1" type="primary">Acey_s0105.g3664</name>
    <name evidence="1" type="ORF">Y032_0105g3664</name>
</gene>
<keyword evidence="2" id="KW-1185">Reference proteome</keyword>
<sequence length="67" mass="7425">MICIDCHVTSQWTVLSRMCPKRTGDVGDSDSGKDVIWVIAIVGKTLDPRPLTGTCTRFRCYDSSSFP</sequence>
<dbReference type="AlphaFoldDB" id="A0A016TFB9"/>
<evidence type="ECO:0000313" key="1">
    <source>
        <dbReference type="EMBL" id="EYC01634.1"/>
    </source>
</evidence>
<comment type="caution">
    <text evidence="1">The sequence shown here is derived from an EMBL/GenBank/DDBJ whole genome shotgun (WGS) entry which is preliminary data.</text>
</comment>